<dbReference type="InterPro" id="IPR001188">
    <property type="entry name" value="Sperm_putr-bd"/>
</dbReference>
<sequence length="381" mass="41748">MKRIRFVHVAPVLLVAALAVPAAGVSNSTTVPTSIGKGEGKLTLVAWEGYTEKQWVAPFEKQTGCKVQAKYAGSSDEMVNLMRSGGGGQYDMVSASGDASLRLIYGKDVAEVNVNLIPSYKDFFAAFKSPPTNTIGGKHYGISLQFGPNVLIYNTKKEKKPTSWKVLYDPANKGKISIPDNPIQIADAALYLSRTQPALGIRDPYELTRKQFDAAVSLLKQQKPLVKKYWPLASDQIDLFKNGGATLGASWPYQVNTLAAAKVPVASVIPKEGATGWLDTWMLSAKAKHPNCAYKWMAYITQAKPQAQQAVYFGETPVNRKACPIMNKLSKGSCAQYNANAPESYYRSIKFWKTPLADCGNGKKDCVDYTKWVQAWTQIKG</sequence>
<reference evidence="6 7" key="1">
    <citation type="submission" date="2018-07" db="EMBL/GenBank/DDBJ databases">
        <title>High-quality-draft genome sequence of Gaiella occulta.</title>
        <authorList>
            <person name="Severino R."/>
            <person name="Froufe H.J.C."/>
            <person name="Rainey F.A."/>
            <person name="Barroso C."/>
            <person name="Albuquerque L."/>
            <person name="Lobo-Da-Cunha A."/>
            <person name="Da Costa M.S."/>
            <person name="Egas C."/>
        </authorList>
    </citation>
    <scope>NUCLEOTIDE SEQUENCE [LARGE SCALE GENOMIC DNA]</scope>
    <source>
        <strain evidence="6 7">F2-233</strain>
    </source>
</reference>
<evidence type="ECO:0000256" key="3">
    <source>
        <dbReference type="ARBA" id="ARBA00022729"/>
    </source>
</evidence>
<feature type="signal peptide" evidence="5">
    <location>
        <begin position="1"/>
        <end position="22"/>
    </location>
</feature>
<accession>A0A7M2YZ32</accession>
<keyword evidence="2" id="KW-0813">Transport</keyword>
<name>A0A7M2YZ32_9ACTN</name>
<organism evidence="6 7">
    <name type="scientific">Gaiella occulta</name>
    <dbReference type="NCBI Taxonomy" id="1002870"/>
    <lineage>
        <taxon>Bacteria</taxon>
        <taxon>Bacillati</taxon>
        <taxon>Actinomycetota</taxon>
        <taxon>Thermoleophilia</taxon>
        <taxon>Gaiellales</taxon>
        <taxon>Gaiellaceae</taxon>
        <taxon>Gaiella</taxon>
    </lineage>
</organism>
<evidence type="ECO:0000313" key="7">
    <source>
        <dbReference type="Proteomes" id="UP000254134"/>
    </source>
</evidence>
<dbReference type="Gene3D" id="3.40.190.10">
    <property type="entry name" value="Periplasmic binding protein-like II"/>
    <property type="match status" value="2"/>
</dbReference>
<comment type="subcellular location">
    <subcellularLocation>
        <location evidence="1">Periplasm</location>
    </subcellularLocation>
</comment>
<dbReference type="AlphaFoldDB" id="A0A7M2YZ32"/>
<keyword evidence="7" id="KW-1185">Reference proteome</keyword>
<keyword evidence="3 5" id="KW-0732">Signal</keyword>
<dbReference type="EMBL" id="QQZY01000003">
    <property type="protein sequence ID" value="RDI74759.1"/>
    <property type="molecule type" value="Genomic_DNA"/>
</dbReference>
<gene>
    <name evidence="6" type="ORF">Gocc_1648</name>
</gene>
<evidence type="ECO:0000256" key="4">
    <source>
        <dbReference type="ARBA" id="ARBA00022764"/>
    </source>
</evidence>
<reference evidence="7" key="2">
    <citation type="journal article" date="2019" name="MicrobiologyOpen">
        <title>High-quality draft genome sequence of Gaiella occulta isolated from a 150 meter deep mineral water borehole and comparison with the genome sequences of other deep-branching lineages of the phylum Actinobacteria.</title>
        <authorList>
            <person name="Severino R."/>
            <person name="Froufe H.J.C."/>
            <person name="Barroso C."/>
            <person name="Albuquerque L."/>
            <person name="Lobo-da-Cunha A."/>
            <person name="da Costa M.S."/>
            <person name="Egas C."/>
        </authorList>
    </citation>
    <scope>NUCLEOTIDE SEQUENCE [LARGE SCALE GENOMIC DNA]</scope>
    <source>
        <strain evidence="7">F2-233</strain>
    </source>
</reference>
<evidence type="ECO:0000256" key="1">
    <source>
        <dbReference type="ARBA" id="ARBA00004418"/>
    </source>
</evidence>
<dbReference type="Pfam" id="PF13416">
    <property type="entry name" value="SBP_bac_8"/>
    <property type="match status" value="1"/>
</dbReference>
<dbReference type="PANTHER" id="PTHR30222:SF18">
    <property type="entry name" value="BIFUNCTIONAL POLYHYDROXYBUTYRATE SYNTHASE _ ABC TRANSPORTER PERIPLASMIC BINDING PROTEIN-RELATED"/>
    <property type="match status" value="1"/>
</dbReference>
<keyword evidence="4" id="KW-0574">Periplasm</keyword>
<feature type="chain" id="PRO_5039138418" evidence="5">
    <location>
        <begin position="23"/>
        <end position="381"/>
    </location>
</feature>
<protein>
    <submittedName>
        <fullName evidence="6">Spermidine/putrescine-binding periplasmic protein</fullName>
    </submittedName>
</protein>
<evidence type="ECO:0000256" key="2">
    <source>
        <dbReference type="ARBA" id="ARBA00022448"/>
    </source>
</evidence>
<dbReference type="GO" id="GO:0042597">
    <property type="term" value="C:periplasmic space"/>
    <property type="evidence" value="ECO:0007669"/>
    <property type="project" value="UniProtKB-SubCell"/>
</dbReference>
<dbReference type="GO" id="GO:0015846">
    <property type="term" value="P:polyamine transport"/>
    <property type="evidence" value="ECO:0007669"/>
    <property type="project" value="InterPro"/>
</dbReference>
<evidence type="ECO:0000313" key="6">
    <source>
        <dbReference type="EMBL" id="RDI74759.1"/>
    </source>
</evidence>
<dbReference type="PRINTS" id="PR00909">
    <property type="entry name" value="SPERMDNBNDNG"/>
</dbReference>
<proteinExistence type="predicted"/>
<dbReference type="PANTHER" id="PTHR30222">
    <property type="entry name" value="SPERMIDINE/PUTRESCINE-BINDING PERIPLASMIC PROTEIN"/>
    <property type="match status" value="1"/>
</dbReference>
<dbReference type="GO" id="GO:0019808">
    <property type="term" value="F:polyamine binding"/>
    <property type="evidence" value="ECO:0007669"/>
    <property type="project" value="InterPro"/>
</dbReference>
<dbReference type="Proteomes" id="UP000254134">
    <property type="component" value="Unassembled WGS sequence"/>
</dbReference>
<comment type="caution">
    <text evidence="6">The sequence shown here is derived from an EMBL/GenBank/DDBJ whole genome shotgun (WGS) entry which is preliminary data.</text>
</comment>
<evidence type="ECO:0000256" key="5">
    <source>
        <dbReference type="SAM" id="SignalP"/>
    </source>
</evidence>
<dbReference type="SUPFAM" id="SSF53850">
    <property type="entry name" value="Periplasmic binding protein-like II"/>
    <property type="match status" value="1"/>
</dbReference>
<dbReference type="InterPro" id="IPR006059">
    <property type="entry name" value="SBP"/>
</dbReference>
<dbReference type="CDD" id="cd13588">
    <property type="entry name" value="PBP2_polyamine_1"/>
    <property type="match status" value="1"/>
</dbReference>